<evidence type="ECO:0000313" key="3">
    <source>
        <dbReference type="Proteomes" id="UP001589609"/>
    </source>
</evidence>
<organism evidence="2 3">
    <name type="scientific">Ectobacillus funiculus</name>
    <dbReference type="NCBI Taxonomy" id="137993"/>
    <lineage>
        <taxon>Bacteria</taxon>
        <taxon>Bacillati</taxon>
        <taxon>Bacillota</taxon>
        <taxon>Bacilli</taxon>
        <taxon>Bacillales</taxon>
        <taxon>Bacillaceae</taxon>
        <taxon>Ectobacillus</taxon>
    </lineage>
</organism>
<feature type="compositionally biased region" description="Basic residues" evidence="1">
    <location>
        <begin position="1"/>
        <end position="13"/>
    </location>
</feature>
<dbReference type="Proteomes" id="UP001589609">
    <property type="component" value="Unassembled WGS sequence"/>
</dbReference>
<evidence type="ECO:0000256" key="1">
    <source>
        <dbReference type="SAM" id="MobiDB-lite"/>
    </source>
</evidence>
<reference evidence="2 3" key="1">
    <citation type="submission" date="2024-09" db="EMBL/GenBank/DDBJ databases">
        <authorList>
            <person name="Sun Q."/>
            <person name="Mori K."/>
        </authorList>
    </citation>
    <scope>NUCLEOTIDE SEQUENCE [LARGE SCALE GENOMIC DNA]</scope>
    <source>
        <strain evidence="2 3">JCM 11201</strain>
    </source>
</reference>
<name>A0ABV5WFX4_9BACI</name>
<evidence type="ECO:0000313" key="2">
    <source>
        <dbReference type="EMBL" id="MFB9759512.1"/>
    </source>
</evidence>
<accession>A0ABV5WFX4</accession>
<comment type="caution">
    <text evidence="2">The sequence shown here is derived from an EMBL/GenBank/DDBJ whole genome shotgun (WGS) entry which is preliminary data.</text>
</comment>
<dbReference type="EMBL" id="JBHMAF010000073">
    <property type="protein sequence ID" value="MFB9759512.1"/>
    <property type="molecule type" value="Genomic_DNA"/>
</dbReference>
<feature type="region of interest" description="Disordered" evidence="1">
    <location>
        <begin position="1"/>
        <end position="20"/>
    </location>
</feature>
<dbReference type="RefSeq" id="WP_165350793.1">
    <property type="nucleotide sequence ID" value="NZ_JAPCYI010000001.1"/>
</dbReference>
<gene>
    <name evidence="2" type="ORF">ACFFMS_13875</name>
</gene>
<protein>
    <submittedName>
        <fullName evidence="2">Uncharacterized protein</fullName>
    </submittedName>
</protein>
<proteinExistence type="predicted"/>
<sequence>MGRGKAFNHKKKGHEPTLPDNAIIHKDINEHTVEEEELPVVKEAYKNSLRKG</sequence>
<keyword evidence="3" id="KW-1185">Reference proteome</keyword>